<gene>
    <name evidence="1" type="ORF">BDU57DRAFT_517957</name>
</gene>
<evidence type="ECO:0000313" key="1">
    <source>
        <dbReference type="EMBL" id="KAF1915130.1"/>
    </source>
</evidence>
<keyword evidence="2" id="KW-1185">Reference proteome</keyword>
<name>A0A6A5QJW7_AMPQU</name>
<dbReference type="Proteomes" id="UP000800096">
    <property type="component" value="Unassembled WGS sequence"/>
</dbReference>
<sequence>MGPFLFGSRRHYRRSAIRHTHYPHLSATKQRVVAKMEMRHVLAAAASQAWSRCLRRPPGR</sequence>
<dbReference type="AlphaFoldDB" id="A0A6A5QJW7"/>
<reference evidence="1" key="1">
    <citation type="journal article" date="2020" name="Stud. Mycol.">
        <title>101 Dothideomycetes genomes: a test case for predicting lifestyles and emergence of pathogens.</title>
        <authorList>
            <person name="Haridas S."/>
            <person name="Albert R."/>
            <person name="Binder M."/>
            <person name="Bloem J."/>
            <person name="Labutti K."/>
            <person name="Salamov A."/>
            <person name="Andreopoulos B."/>
            <person name="Baker S."/>
            <person name="Barry K."/>
            <person name="Bills G."/>
            <person name="Bluhm B."/>
            <person name="Cannon C."/>
            <person name="Castanera R."/>
            <person name="Culley D."/>
            <person name="Daum C."/>
            <person name="Ezra D."/>
            <person name="Gonzalez J."/>
            <person name="Henrissat B."/>
            <person name="Kuo A."/>
            <person name="Liang C."/>
            <person name="Lipzen A."/>
            <person name="Lutzoni F."/>
            <person name="Magnuson J."/>
            <person name="Mondo S."/>
            <person name="Nolan M."/>
            <person name="Ohm R."/>
            <person name="Pangilinan J."/>
            <person name="Park H.-J."/>
            <person name="Ramirez L."/>
            <person name="Alfaro M."/>
            <person name="Sun H."/>
            <person name="Tritt A."/>
            <person name="Yoshinaga Y."/>
            <person name="Zwiers L.-H."/>
            <person name="Turgeon B."/>
            <person name="Goodwin S."/>
            <person name="Spatafora J."/>
            <person name="Crous P."/>
            <person name="Grigoriev I."/>
        </authorList>
    </citation>
    <scope>NUCLEOTIDE SEQUENCE</scope>
    <source>
        <strain evidence="1">HMLAC05119</strain>
    </source>
</reference>
<proteinExistence type="predicted"/>
<organism evidence="1 2">
    <name type="scientific">Ampelomyces quisqualis</name>
    <name type="common">Powdery mildew agent</name>
    <dbReference type="NCBI Taxonomy" id="50730"/>
    <lineage>
        <taxon>Eukaryota</taxon>
        <taxon>Fungi</taxon>
        <taxon>Dikarya</taxon>
        <taxon>Ascomycota</taxon>
        <taxon>Pezizomycotina</taxon>
        <taxon>Dothideomycetes</taxon>
        <taxon>Pleosporomycetidae</taxon>
        <taxon>Pleosporales</taxon>
        <taxon>Pleosporineae</taxon>
        <taxon>Phaeosphaeriaceae</taxon>
        <taxon>Ampelomyces</taxon>
    </lineage>
</organism>
<evidence type="ECO:0000313" key="2">
    <source>
        <dbReference type="Proteomes" id="UP000800096"/>
    </source>
</evidence>
<dbReference type="EMBL" id="ML979136">
    <property type="protein sequence ID" value="KAF1915130.1"/>
    <property type="molecule type" value="Genomic_DNA"/>
</dbReference>
<accession>A0A6A5QJW7</accession>
<protein>
    <submittedName>
        <fullName evidence="1">Uncharacterized protein</fullName>
    </submittedName>
</protein>